<keyword evidence="5" id="KW-1185">Reference proteome</keyword>
<comment type="caution">
    <text evidence="4">The sequence shown here is derived from an EMBL/GenBank/DDBJ whole genome shotgun (WGS) entry which is preliminary data.</text>
</comment>
<name>A0A1S1PT03_9ACTN</name>
<reference evidence="5" key="1">
    <citation type="submission" date="2016-07" db="EMBL/GenBank/DDBJ databases">
        <title>Frankia sp. NRRL B-16219 Genome sequencing.</title>
        <authorList>
            <person name="Ghodhbane-Gtari F."/>
            <person name="Swanson E."/>
            <person name="Gueddou A."/>
            <person name="Louati M."/>
            <person name="Nouioui I."/>
            <person name="Hezbri K."/>
            <person name="Abebe-Akele F."/>
            <person name="Simpson S."/>
            <person name="Morris K."/>
            <person name="Thomas K."/>
            <person name="Gtari M."/>
            <person name="Tisa L.S."/>
        </authorList>
    </citation>
    <scope>NUCLEOTIDE SEQUENCE [LARGE SCALE GENOMIC DNA]</scope>
    <source>
        <strain evidence="5">NRRL B-16219</strain>
    </source>
</reference>
<feature type="domain" description="Ketoreductase" evidence="3">
    <location>
        <begin position="8"/>
        <end position="168"/>
    </location>
</feature>
<evidence type="ECO:0000259" key="3">
    <source>
        <dbReference type="SMART" id="SM00822"/>
    </source>
</evidence>
<evidence type="ECO:0000256" key="2">
    <source>
        <dbReference type="ARBA" id="ARBA00023002"/>
    </source>
</evidence>
<evidence type="ECO:0000313" key="4">
    <source>
        <dbReference type="EMBL" id="OHV24399.1"/>
    </source>
</evidence>
<dbReference type="PRINTS" id="PR00080">
    <property type="entry name" value="SDRFAMILY"/>
</dbReference>
<evidence type="ECO:0000256" key="1">
    <source>
        <dbReference type="ARBA" id="ARBA00006484"/>
    </source>
</evidence>
<dbReference type="Proteomes" id="UP000179769">
    <property type="component" value="Unassembled WGS sequence"/>
</dbReference>
<dbReference type="SMART" id="SM00822">
    <property type="entry name" value="PKS_KR"/>
    <property type="match status" value="1"/>
</dbReference>
<sequence>MDLELAGKVVLITGGSDGLGAALVRTLAAEGARVAFCARDADRLNRLAAEVAPTAAAGAEFLPVPADVTRLADLERFVEQAVGRWGRIDGLVNNAGRSAAGPFASHTDEVWDADLQLKVHSTVRLTRLALPHLRAAGGGSVINTLAIAAKTPGAGSTPTSVSRAAGLALTKALSKELGPDGIRVNAVLIGLLESGQWDRRAAERGIGVDELYAELSRGSDIPLGRVGRAQDFADLAAFLLSPRAGYLTGVGINLDGGLSPAP</sequence>
<dbReference type="GO" id="GO:0016491">
    <property type="term" value="F:oxidoreductase activity"/>
    <property type="evidence" value="ECO:0007669"/>
    <property type="project" value="UniProtKB-KW"/>
</dbReference>
<dbReference type="Gene3D" id="3.40.50.720">
    <property type="entry name" value="NAD(P)-binding Rossmann-like Domain"/>
    <property type="match status" value="1"/>
</dbReference>
<dbReference type="InterPro" id="IPR036291">
    <property type="entry name" value="NAD(P)-bd_dom_sf"/>
</dbReference>
<proteinExistence type="inferred from homology"/>
<dbReference type="FunFam" id="3.40.50.720:FF:000084">
    <property type="entry name" value="Short-chain dehydrogenase reductase"/>
    <property type="match status" value="1"/>
</dbReference>
<dbReference type="InterPro" id="IPR050259">
    <property type="entry name" value="SDR"/>
</dbReference>
<dbReference type="InterPro" id="IPR057326">
    <property type="entry name" value="KR_dom"/>
</dbReference>
<keyword evidence="2" id="KW-0560">Oxidoreductase</keyword>
<dbReference type="Pfam" id="PF13561">
    <property type="entry name" value="adh_short_C2"/>
    <property type="match status" value="1"/>
</dbReference>
<dbReference type="PANTHER" id="PTHR42879:SF6">
    <property type="entry name" value="NADPH-DEPENDENT REDUCTASE BACG"/>
    <property type="match status" value="1"/>
</dbReference>
<protein>
    <submittedName>
        <fullName evidence="4">Short-chain dehydrogenase</fullName>
    </submittedName>
</protein>
<dbReference type="InterPro" id="IPR002347">
    <property type="entry name" value="SDR_fam"/>
</dbReference>
<dbReference type="AlphaFoldDB" id="A0A1S1PT03"/>
<dbReference type="PANTHER" id="PTHR42879">
    <property type="entry name" value="3-OXOACYL-(ACYL-CARRIER-PROTEIN) REDUCTASE"/>
    <property type="match status" value="1"/>
</dbReference>
<accession>A0A1S1PT03</accession>
<evidence type="ECO:0000313" key="5">
    <source>
        <dbReference type="Proteomes" id="UP000179769"/>
    </source>
</evidence>
<dbReference type="EMBL" id="MAXA01000235">
    <property type="protein sequence ID" value="OHV24399.1"/>
    <property type="molecule type" value="Genomic_DNA"/>
</dbReference>
<dbReference type="RefSeq" id="WP_071065578.1">
    <property type="nucleotide sequence ID" value="NZ_MAXA01000235.1"/>
</dbReference>
<dbReference type="SUPFAM" id="SSF51735">
    <property type="entry name" value="NAD(P)-binding Rossmann-fold domains"/>
    <property type="match status" value="1"/>
</dbReference>
<dbReference type="OrthoDB" id="8959163at2"/>
<dbReference type="PRINTS" id="PR00081">
    <property type="entry name" value="GDHRDH"/>
</dbReference>
<organism evidence="4 5">
    <name type="scientific">Parafrankia soli</name>
    <dbReference type="NCBI Taxonomy" id="2599596"/>
    <lineage>
        <taxon>Bacteria</taxon>
        <taxon>Bacillati</taxon>
        <taxon>Actinomycetota</taxon>
        <taxon>Actinomycetes</taxon>
        <taxon>Frankiales</taxon>
        <taxon>Frankiaceae</taxon>
        <taxon>Parafrankia</taxon>
    </lineage>
</organism>
<comment type="similarity">
    <text evidence="1">Belongs to the short-chain dehydrogenases/reductases (SDR) family.</text>
</comment>
<gene>
    <name evidence="4" type="ORF">BBK14_05970</name>
</gene>